<sequence>RLGRFTAGCLHSESLWVNASATSGSVTVLCFLSIRKAAVGSVRLLSRGPDGFNQKWICGLGPAGFYHQRGVPLSRP</sequence>
<reference evidence="1" key="2">
    <citation type="submission" date="2016-06" db="EMBL/GenBank/DDBJ databases">
        <title>The genome of a short-lived fish provides insights into sex chromosome evolution and the genetic control of aging.</title>
        <authorList>
            <person name="Reichwald K."/>
            <person name="Felder M."/>
            <person name="Petzold A."/>
            <person name="Koch P."/>
            <person name="Groth M."/>
            <person name="Platzer M."/>
        </authorList>
    </citation>
    <scope>NUCLEOTIDE SEQUENCE</scope>
    <source>
        <tissue evidence="1">Brain</tissue>
    </source>
</reference>
<feature type="non-terminal residue" evidence="1">
    <location>
        <position position="1"/>
    </location>
</feature>
<name>A0A1A7W943_9TELE</name>
<accession>A0A1A7W943</accession>
<feature type="non-terminal residue" evidence="1">
    <location>
        <position position="76"/>
    </location>
</feature>
<reference evidence="1" key="1">
    <citation type="submission" date="2016-05" db="EMBL/GenBank/DDBJ databases">
        <authorList>
            <person name="Lavstsen T."/>
            <person name="Jespersen J.S."/>
        </authorList>
    </citation>
    <scope>NUCLEOTIDE SEQUENCE</scope>
    <source>
        <tissue evidence="1">Brain</tissue>
    </source>
</reference>
<organism evidence="1">
    <name type="scientific">Iconisemion striatum</name>
    <dbReference type="NCBI Taxonomy" id="60296"/>
    <lineage>
        <taxon>Eukaryota</taxon>
        <taxon>Metazoa</taxon>
        <taxon>Chordata</taxon>
        <taxon>Craniata</taxon>
        <taxon>Vertebrata</taxon>
        <taxon>Euteleostomi</taxon>
        <taxon>Actinopterygii</taxon>
        <taxon>Neopterygii</taxon>
        <taxon>Teleostei</taxon>
        <taxon>Neoteleostei</taxon>
        <taxon>Acanthomorphata</taxon>
        <taxon>Ovalentaria</taxon>
        <taxon>Atherinomorphae</taxon>
        <taxon>Cyprinodontiformes</taxon>
        <taxon>Nothobranchiidae</taxon>
        <taxon>Iconisemion</taxon>
    </lineage>
</organism>
<dbReference type="EMBL" id="HADW01000825">
    <property type="protein sequence ID" value="SBP02225.1"/>
    <property type="molecule type" value="Transcribed_RNA"/>
</dbReference>
<gene>
    <name evidence="1" type="primary">NWD1</name>
</gene>
<protein>
    <submittedName>
        <fullName evidence="1">NACHT and WD repeat domain containing 1</fullName>
    </submittedName>
</protein>
<evidence type="ECO:0000313" key="1">
    <source>
        <dbReference type="EMBL" id="SBP02225.1"/>
    </source>
</evidence>
<dbReference type="AlphaFoldDB" id="A0A1A7W943"/>
<proteinExistence type="predicted"/>